<evidence type="ECO:0000313" key="4">
    <source>
        <dbReference type="Proteomes" id="UP000008495"/>
    </source>
</evidence>
<feature type="region of interest" description="Disordered" evidence="1">
    <location>
        <begin position="1"/>
        <end position="22"/>
    </location>
</feature>
<dbReference type="Proteomes" id="UP000008495">
    <property type="component" value="Unassembled WGS sequence"/>
</dbReference>
<proteinExistence type="predicted"/>
<dbReference type="EMBL" id="BAGZ01000009">
    <property type="protein sequence ID" value="GAB78447.1"/>
    <property type="molecule type" value="Genomic_DNA"/>
</dbReference>
<name>K6W9B9_9MICO</name>
<evidence type="ECO:0000256" key="1">
    <source>
        <dbReference type="SAM" id="MobiDB-lite"/>
    </source>
</evidence>
<feature type="transmembrane region" description="Helical" evidence="2">
    <location>
        <begin position="179"/>
        <end position="200"/>
    </location>
</feature>
<evidence type="ECO:0000256" key="2">
    <source>
        <dbReference type="SAM" id="Phobius"/>
    </source>
</evidence>
<feature type="transmembrane region" description="Helical" evidence="2">
    <location>
        <begin position="148"/>
        <end position="167"/>
    </location>
</feature>
<feature type="transmembrane region" description="Helical" evidence="2">
    <location>
        <begin position="32"/>
        <end position="54"/>
    </location>
</feature>
<feature type="transmembrane region" description="Helical" evidence="2">
    <location>
        <begin position="74"/>
        <end position="93"/>
    </location>
</feature>
<accession>K6W9B9</accession>
<dbReference type="STRING" id="100225.SAMN05421595_2714"/>
<dbReference type="Pfam" id="PF09819">
    <property type="entry name" value="ABC_cobalt"/>
    <property type="match status" value="1"/>
</dbReference>
<dbReference type="OrthoDB" id="8017424at2"/>
<reference evidence="3 4" key="1">
    <citation type="submission" date="2012-08" db="EMBL/GenBank/DDBJ databases">
        <title>Whole genome shotgun sequence of Austwickia chelonae NBRC 105200.</title>
        <authorList>
            <person name="Yoshida I."/>
            <person name="Hosoyama A."/>
            <person name="Tsuchikane K."/>
            <person name="Katsumata H."/>
            <person name="Ando Y."/>
            <person name="Ohji S."/>
            <person name="Hamada M."/>
            <person name="Tamura T."/>
            <person name="Yamazoe A."/>
            <person name="Yamazaki S."/>
            <person name="Fujita N."/>
        </authorList>
    </citation>
    <scope>NUCLEOTIDE SEQUENCE [LARGE SCALE GENOMIC DNA]</scope>
    <source>
        <strain evidence="3 4">NBRC 105200</strain>
    </source>
</reference>
<feature type="region of interest" description="Disordered" evidence="1">
    <location>
        <begin position="219"/>
        <end position="243"/>
    </location>
</feature>
<dbReference type="eggNOG" id="COG4721">
    <property type="taxonomic scope" value="Bacteria"/>
</dbReference>
<dbReference type="RefSeq" id="WP_006503202.1">
    <property type="nucleotide sequence ID" value="NZ_BAGZ01000009.1"/>
</dbReference>
<keyword evidence="4" id="KW-1185">Reference proteome</keyword>
<gene>
    <name evidence="3" type="ORF">AUCHE_09_00530</name>
</gene>
<protein>
    <submittedName>
        <fullName evidence="3">Putative ABC transporter permease protein</fullName>
    </submittedName>
</protein>
<keyword evidence="2" id="KW-0812">Transmembrane</keyword>
<comment type="caution">
    <text evidence="3">The sequence shown here is derived from an EMBL/GenBank/DDBJ whole genome shotgun (WGS) entry which is preliminary data.</text>
</comment>
<dbReference type="AlphaFoldDB" id="K6W9B9"/>
<keyword evidence="2" id="KW-0472">Membrane</keyword>
<evidence type="ECO:0000313" key="3">
    <source>
        <dbReference type="EMBL" id="GAB78447.1"/>
    </source>
</evidence>
<sequence>MTDHDAAKPTGDATDRPGTAVTATRTARGGPFAWRAVDLVTLAVLGVAFGVAFWGFNNVLYPPLKVALQAFPPASASLIGVWLLPAVFGALLVRRPGAALLIELVAANVSMLLGNEWGPTVMISGALQGLGVEIVVALYRWRRWRPDTAIAAGAMAAICEVVLYEWWVYVVEYSTAWKLAYLTFSVASGAVIAGLGAWALTRALATAGALTAFPPGEERLTADLEDDQDDPAPTGPDGRPGQG</sequence>
<organism evidence="3 4">
    <name type="scientific">Austwickia chelonae NBRC 105200</name>
    <dbReference type="NCBI Taxonomy" id="1184607"/>
    <lineage>
        <taxon>Bacteria</taxon>
        <taxon>Bacillati</taxon>
        <taxon>Actinomycetota</taxon>
        <taxon>Actinomycetes</taxon>
        <taxon>Micrococcales</taxon>
        <taxon>Dermatophilaceae</taxon>
        <taxon>Austwickia</taxon>
    </lineage>
</organism>
<dbReference type="InterPro" id="IPR017195">
    <property type="entry name" value="ABC_thiamin-permease_prd"/>
</dbReference>
<keyword evidence="2" id="KW-1133">Transmembrane helix</keyword>